<evidence type="ECO:0000256" key="1">
    <source>
        <dbReference type="SAM" id="MobiDB-lite"/>
    </source>
</evidence>
<organism evidence="2 3">
    <name type="scientific">Phytobacter ursingii</name>
    <dbReference type="NCBI Taxonomy" id="1972431"/>
    <lineage>
        <taxon>Bacteria</taxon>
        <taxon>Pseudomonadati</taxon>
        <taxon>Pseudomonadota</taxon>
        <taxon>Gammaproteobacteria</taxon>
        <taxon>Enterobacterales</taxon>
        <taxon>Enterobacteriaceae</taxon>
        <taxon>Phytobacter</taxon>
    </lineage>
</organism>
<evidence type="ECO:0000313" key="3">
    <source>
        <dbReference type="Proteomes" id="UP000035479"/>
    </source>
</evidence>
<sequence>MLTALFLLAGGRGVSDSRLPREKFSGLPLLARRSVATNDKPAEKRDCDDKYNDRESNTQSHNCSLMPEVKKQERTLPKADRLCKCYHAKSGILLTDHCLDNCFRHKGKEYCRYVEHITADKDSYSGSAVSQHKAELLPLIFALALQAPVNLHRAASSA</sequence>
<reference evidence="2 3" key="1">
    <citation type="submission" date="2015-06" db="EMBL/GenBank/DDBJ databases">
        <title>Rapid spread of a carbapenem resistance gene driven by multiple levels of genetic mobility.</title>
        <authorList>
            <person name="Sheppard A.E."/>
            <person name="Stoesser N."/>
            <person name="Wilson D."/>
            <person name="Sebra R."/>
            <person name="Kasarskis A."/>
            <person name="Anson L."/>
            <person name="Giess A."/>
            <person name="Pankhurst L."/>
            <person name="Vaughan A."/>
            <person name="Grim C.J."/>
            <person name="Cox H."/>
            <person name="Yeh A."/>
            <person name="Sifri C.D."/>
            <person name="Walker S."/>
            <person name="Peto T.E."/>
            <person name="Crook D.W."/>
            <person name="Mathers A.J."/>
        </authorList>
    </citation>
    <scope>NUCLEOTIDE SEQUENCE [LARGE SCALE GENOMIC DNA]</scope>
    <source>
        <strain evidence="2 3">CAV1151</strain>
    </source>
</reference>
<protein>
    <submittedName>
        <fullName evidence="2">Uncharacterized protein</fullName>
    </submittedName>
</protein>
<gene>
    <name evidence="2" type="ORF">AB182_12860</name>
</gene>
<dbReference type="AlphaFoldDB" id="A0AAC8QNN5"/>
<feature type="compositionally biased region" description="Basic and acidic residues" evidence="1">
    <location>
        <begin position="40"/>
        <end position="56"/>
    </location>
</feature>
<proteinExistence type="predicted"/>
<evidence type="ECO:0000313" key="2">
    <source>
        <dbReference type="EMBL" id="AKL12149.1"/>
    </source>
</evidence>
<feature type="region of interest" description="Disordered" evidence="1">
    <location>
        <begin position="38"/>
        <end position="62"/>
    </location>
</feature>
<name>A0AAC8QNN5_9ENTR</name>
<accession>A0AAC8QNN5</accession>
<dbReference type="KEGG" id="kin:AB182_12860"/>
<dbReference type="Proteomes" id="UP000035479">
    <property type="component" value="Chromosome"/>
</dbReference>
<dbReference type="EMBL" id="CP011602">
    <property type="protein sequence ID" value="AKL12149.1"/>
    <property type="molecule type" value="Genomic_DNA"/>
</dbReference>